<sequence>MSDSMSSPARTSIRWRSQPWSINRALLTIILLPLLTTMTLTGWQSLRLLESHASSRMQDEIALIGRALRFPLSQALIHQRPEGLQWVLEAAFDFDQVYGIYVYGEQGQLVASAGASQVSVPSERASGLALLGLRGGEFLDTSPDAVFSYFVPLTDAGERIVGMLQITRRASDFDHYLGQVRRQTGFFIVGTGVAIALIFIGGYRWVIGRHLASINDGLGKIEAGNLDHRIVPQGPREFHQLTSALNGMLDSIAQSHEALRAQQARETALVQRLHQSEKLAALGHFAAGIAHQLGSPLSTIGGQAQRAQRHQDLPERVVRALGVVRQEVARMERLIKQLLDYARARPPERRSIAMDLPLQGALAQLNADPDSPPRSVRTEGPRPAPSLLADPVRLEQALHNLLDNALQAGRGSTVSVRWVHDGDRLCYEIEDAGPGVPEAIRARIFDPFFTTKASGEGTGMGLALVETVAREHGGSITVDRSEALGGARFRLCLPVADEAKR</sequence>
<dbReference type="GO" id="GO:0016301">
    <property type="term" value="F:kinase activity"/>
    <property type="evidence" value="ECO:0007669"/>
    <property type="project" value="UniProtKB-KW"/>
</dbReference>
<evidence type="ECO:0000256" key="9">
    <source>
        <dbReference type="ARBA" id="ARBA00023012"/>
    </source>
</evidence>
<dbReference type="Pfam" id="PF00672">
    <property type="entry name" value="HAMP"/>
    <property type="match status" value="1"/>
</dbReference>
<comment type="subcellular location">
    <subcellularLocation>
        <location evidence="2">Membrane</location>
    </subcellularLocation>
</comment>
<dbReference type="PROSITE" id="PS50109">
    <property type="entry name" value="HIS_KIN"/>
    <property type="match status" value="1"/>
</dbReference>
<feature type="transmembrane region" description="Helical" evidence="12">
    <location>
        <begin position="185"/>
        <end position="206"/>
    </location>
</feature>
<feature type="domain" description="Histidine kinase" evidence="13">
    <location>
        <begin position="288"/>
        <end position="497"/>
    </location>
</feature>
<comment type="catalytic activity">
    <reaction evidence="1">
        <text>ATP + protein L-histidine = ADP + protein N-phospho-L-histidine.</text>
        <dbReference type="EC" id="2.7.13.3"/>
    </reaction>
</comment>
<dbReference type="PANTHER" id="PTHR45436">
    <property type="entry name" value="SENSOR HISTIDINE KINASE YKOH"/>
    <property type="match status" value="1"/>
</dbReference>
<protein>
    <recommendedName>
        <fullName evidence="3">histidine kinase</fullName>
        <ecNumber evidence="3">2.7.13.3</ecNumber>
    </recommendedName>
</protein>
<keyword evidence="9" id="KW-0902">Two-component regulatory system</keyword>
<dbReference type="SMART" id="SM00388">
    <property type="entry name" value="HisKA"/>
    <property type="match status" value="1"/>
</dbReference>
<dbReference type="Pfam" id="PF00512">
    <property type="entry name" value="HisKA"/>
    <property type="match status" value="1"/>
</dbReference>
<dbReference type="InterPro" id="IPR004358">
    <property type="entry name" value="Sig_transdc_His_kin-like_C"/>
</dbReference>
<dbReference type="InterPro" id="IPR003660">
    <property type="entry name" value="HAMP_dom"/>
</dbReference>
<dbReference type="InterPro" id="IPR036890">
    <property type="entry name" value="HATPase_C_sf"/>
</dbReference>
<evidence type="ECO:0000256" key="12">
    <source>
        <dbReference type="SAM" id="Phobius"/>
    </source>
</evidence>
<keyword evidence="8 12" id="KW-1133">Transmembrane helix</keyword>
<dbReference type="Pfam" id="PF02518">
    <property type="entry name" value="HATPase_c"/>
    <property type="match status" value="1"/>
</dbReference>
<dbReference type="PRINTS" id="PR00344">
    <property type="entry name" value="BCTRLSENSOR"/>
</dbReference>
<dbReference type="SMART" id="SM00304">
    <property type="entry name" value="HAMP"/>
    <property type="match status" value="1"/>
</dbReference>
<evidence type="ECO:0000259" key="14">
    <source>
        <dbReference type="PROSITE" id="PS50885"/>
    </source>
</evidence>
<dbReference type="SUPFAM" id="SSF47384">
    <property type="entry name" value="Homodimeric domain of signal transducing histidine kinase"/>
    <property type="match status" value="1"/>
</dbReference>
<evidence type="ECO:0000256" key="11">
    <source>
        <dbReference type="SAM" id="MobiDB-lite"/>
    </source>
</evidence>
<organism evidence="15 16">
    <name type="scientific">Thioalkalicoccus limnaeus</name>
    <dbReference type="NCBI Taxonomy" id="120681"/>
    <lineage>
        <taxon>Bacteria</taxon>
        <taxon>Pseudomonadati</taxon>
        <taxon>Pseudomonadota</taxon>
        <taxon>Gammaproteobacteria</taxon>
        <taxon>Chromatiales</taxon>
        <taxon>Chromatiaceae</taxon>
        <taxon>Thioalkalicoccus</taxon>
    </lineage>
</organism>
<evidence type="ECO:0000256" key="5">
    <source>
        <dbReference type="ARBA" id="ARBA00022679"/>
    </source>
</evidence>
<dbReference type="InterPro" id="IPR036097">
    <property type="entry name" value="HisK_dim/P_sf"/>
</dbReference>
<comment type="caution">
    <text evidence="15">The sequence shown here is derived from an EMBL/GenBank/DDBJ whole genome shotgun (WGS) entry which is preliminary data.</text>
</comment>
<evidence type="ECO:0000313" key="16">
    <source>
        <dbReference type="Proteomes" id="UP001564408"/>
    </source>
</evidence>
<dbReference type="PROSITE" id="PS50885">
    <property type="entry name" value="HAMP"/>
    <property type="match status" value="1"/>
</dbReference>
<keyword evidence="16" id="KW-1185">Reference proteome</keyword>
<accession>A0ABV4BFG4</accession>
<evidence type="ECO:0000313" key="15">
    <source>
        <dbReference type="EMBL" id="MEY6433012.1"/>
    </source>
</evidence>
<dbReference type="SUPFAM" id="SSF158472">
    <property type="entry name" value="HAMP domain-like"/>
    <property type="match status" value="1"/>
</dbReference>
<evidence type="ECO:0000256" key="10">
    <source>
        <dbReference type="ARBA" id="ARBA00023136"/>
    </source>
</evidence>
<dbReference type="SMART" id="SM00387">
    <property type="entry name" value="HATPase_c"/>
    <property type="match status" value="1"/>
</dbReference>
<dbReference type="InterPro" id="IPR003661">
    <property type="entry name" value="HisK_dim/P_dom"/>
</dbReference>
<dbReference type="Proteomes" id="UP001564408">
    <property type="component" value="Unassembled WGS sequence"/>
</dbReference>
<dbReference type="Gene3D" id="6.10.340.10">
    <property type="match status" value="1"/>
</dbReference>
<evidence type="ECO:0000256" key="2">
    <source>
        <dbReference type="ARBA" id="ARBA00004370"/>
    </source>
</evidence>
<evidence type="ECO:0000256" key="3">
    <source>
        <dbReference type="ARBA" id="ARBA00012438"/>
    </source>
</evidence>
<dbReference type="InterPro" id="IPR050428">
    <property type="entry name" value="TCS_sensor_his_kinase"/>
</dbReference>
<evidence type="ECO:0000256" key="7">
    <source>
        <dbReference type="ARBA" id="ARBA00022777"/>
    </source>
</evidence>
<gene>
    <name evidence="15" type="ORF">ABC977_11410</name>
</gene>
<evidence type="ECO:0000256" key="8">
    <source>
        <dbReference type="ARBA" id="ARBA00022989"/>
    </source>
</evidence>
<feature type="region of interest" description="Disordered" evidence="11">
    <location>
        <begin position="364"/>
        <end position="388"/>
    </location>
</feature>
<dbReference type="CDD" id="cd06225">
    <property type="entry name" value="HAMP"/>
    <property type="match status" value="1"/>
</dbReference>
<dbReference type="SUPFAM" id="SSF55874">
    <property type="entry name" value="ATPase domain of HSP90 chaperone/DNA topoisomerase II/histidine kinase"/>
    <property type="match status" value="1"/>
</dbReference>
<dbReference type="InterPro" id="IPR005467">
    <property type="entry name" value="His_kinase_dom"/>
</dbReference>
<proteinExistence type="predicted"/>
<name>A0ABV4BFG4_9GAMM</name>
<keyword evidence="10 12" id="KW-0472">Membrane</keyword>
<dbReference type="RefSeq" id="WP_369667398.1">
    <property type="nucleotide sequence ID" value="NZ_JBDKXB010000014.1"/>
</dbReference>
<keyword evidence="7 15" id="KW-0418">Kinase</keyword>
<evidence type="ECO:0000256" key="1">
    <source>
        <dbReference type="ARBA" id="ARBA00000085"/>
    </source>
</evidence>
<dbReference type="Gene3D" id="3.30.565.10">
    <property type="entry name" value="Histidine kinase-like ATPase, C-terminal domain"/>
    <property type="match status" value="1"/>
</dbReference>
<reference evidence="15 16" key="1">
    <citation type="submission" date="2024-05" db="EMBL/GenBank/DDBJ databases">
        <title>Genome Sequence and Characterization of the New Strain Purple Sulfur Bacterium of Genus Thioalkalicoccus.</title>
        <authorList>
            <person name="Bryantseva I.A."/>
            <person name="Kyndt J.A."/>
            <person name="Imhoff J.F."/>
        </authorList>
    </citation>
    <scope>NUCLEOTIDE SEQUENCE [LARGE SCALE GENOMIC DNA]</scope>
    <source>
        <strain evidence="15 16">Um2</strain>
    </source>
</reference>
<dbReference type="PANTHER" id="PTHR45436:SF5">
    <property type="entry name" value="SENSOR HISTIDINE KINASE TRCS"/>
    <property type="match status" value="1"/>
</dbReference>
<evidence type="ECO:0000256" key="6">
    <source>
        <dbReference type="ARBA" id="ARBA00022692"/>
    </source>
</evidence>
<evidence type="ECO:0000256" key="4">
    <source>
        <dbReference type="ARBA" id="ARBA00022553"/>
    </source>
</evidence>
<dbReference type="EC" id="2.7.13.3" evidence="3"/>
<keyword evidence="5" id="KW-0808">Transferase</keyword>
<dbReference type="InterPro" id="IPR003594">
    <property type="entry name" value="HATPase_dom"/>
</dbReference>
<keyword evidence="6 12" id="KW-0812">Transmembrane</keyword>
<keyword evidence="4" id="KW-0597">Phosphoprotein</keyword>
<dbReference type="EMBL" id="JBDKXB010000014">
    <property type="protein sequence ID" value="MEY6433012.1"/>
    <property type="molecule type" value="Genomic_DNA"/>
</dbReference>
<dbReference type="Gene3D" id="1.10.287.130">
    <property type="match status" value="1"/>
</dbReference>
<evidence type="ECO:0000259" key="13">
    <source>
        <dbReference type="PROSITE" id="PS50109"/>
    </source>
</evidence>
<dbReference type="CDD" id="cd00082">
    <property type="entry name" value="HisKA"/>
    <property type="match status" value="1"/>
</dbReference>
<feature type="domain" description="HAMP" evidence="14">
    <location>
        <begin position="205"/>
        <end position="257"/>
    </location>
</feature>